<dbReference type="SUPFAM" id="SSF48264">
    <property type="entry name" value="Cytochrome P450"/>
    <property type="match status" value="1"/>
</dbReference>
<reference evidence="3 4" key="1">
    <citation type="submission" date="2020-08" db="EMBL/GenBank/DDBJ databases">
        <title>Sequencing the genomes of 1000 actinobacteria strains.</title>
        <authorList>
            <person name="Klenk H.-P."/>
        </authorList>
    </citation>
    <scope>NUCLEOTIDE SEQUENCE [LARGE SCALE GENOMIC DNA]</scope>
    <source>
        <strain evidence="3 4">DSM 45362</strain>
    </source>
</reference>
<keyword evidence="2" id="KW-0560">Oxidoreductase</keyword>
<dbReference type="InterPro" id="IPR017972">
    <property type="entry name" value="Cyt_P450_CS"/>
</dbReference>
<dbReference type="GO" id="GO:0016705">
    <property type="term" value="F:oxidoreductase activity, acting on paired donors, with incorporation or reduction of molecular oxygen"/>
    <property type="evidence" value="ECO:0007669"/>
    <property type="project" value="InterPro"/>
</dbReference>
<name>A0A841BED0_9ACTN</name>
<dbReference type="Gene3D" id="1.10.630.10">
    <property type="entry name" value="Cytochrome P450"/>
    <property type="match status" value="1"/>
</dbReference>
<evidence type="ECO:0000256" key="2">
    <source>
        <dbReference type="RuleBase" id="RU000461"/>
    </source>
</evidence>
<dbReference type="GO" id="GO:0020037">
    <property type="term" value="F:heme binding"/>
    <property type="evidence" value="ECO:0007669"/>
    <property type="project" value="InterPro"/>
</dbReference>
<dbReference type="InterPro" id="IPR002397">
    <property type="entry name" value="Cyt_P450_B"/>
</dbReference>
<proteinExistence type="inferred from homology"/>
<dbReference type="InterPro" id="IPR036396">
    <property type="entry name" value="Cyt_P450_sf"/>
</dbReference>
<keyword evidence="4" id="KW-1185">Reference proteome</keyword>
<keyword evidence="2" id="KW-0408">Iron</keyword>
<dbReference type="PRINTS" id="PR00359">
    <property type="entry name" value="BP450"/>
</dbReference>
<comment type="caution">
    <text evidence="3">The sequence shown here is derived from an EMBL/GenBank/DDBJ whole genome shotgun (WGS) entry which is preliminary data.</text>
</comment>
<dbReference type="GO" id="GO:0004497">
    <property type="term" value="F:monooxygenase activity"/>
    <property type="evidence" value="ECO:0007669"/>
    <property type="project" value="UniProtKB-KW"/>
</dbReference>
<dbReference type="PROSITE" id="PS00086">
    <property type="entry name" value="CYTOCHROME_P450"/>
    <property type="match status" value="1"/>
</dbReference>
<keyword evidence="2" id="KW-0349">Heme</keyword>
<dbReference type="Pfam" id="PF00067">
    <property type="entry name" value="p450"/>
    <property type="match status" value="1"/>
</dbReference>
<dbReference type="PANTHER" id="PTHR46696">
    <property type="entry name" value="P450, PUTATIVE (EUROFUNG)-RELATED"/>
    <property type="match status" value="1"/>
</dbReference>
<dbReference type="Proteomes" id="UP000587527">
    <property type="component" value="Unassembled WGS sequence"/>
</dbReference>
<comment type="similarity">
    <text evidence="1 2">Belongs to the cytochrome P450 family.</text>
</comment>
<evidence type="ECO:0000313" key="4">
    <source>
        <dbReference type="Proteomes" id="UP000587527"/>
    </source>
</evidence>
<dbReference type="RefSeq" id="WP_184832160.1">
    <property type="nucleotide sequence ID" value="NZ_JACHMN010000001.1"/>
</dbReference>
<organism evidence="3 4">
    <name type="scientific">Allocatelliglobosispora scoriae</name>
    <dbReference type="NCBI Taxonomy" id="643052"/>
    <lineage>
        <taxon>Bacteria</taxon>
        <taxon>Bacillati</taxon>
        <taxon>Actinomycetota</taxon>
        <taxon>Actinomycetes</taxon>
        <taxon>Micromonosporales</taxon>
        <taxon>Micromonosporaceae</taxon>
        <taxon>Allocatelliglobosispora</taxon>
    </lineage>
</organism>
<dbReference type="AlphaFoldDB" id="A0A841BED0"/>
<dbReference type="PANTHER" id="PTHR46696:SF1">
    <property type="entry name" value="CYTOCHROME P450 YJIB-RELATED"/>
    <property type="match status" value="1"/>
</dbReference>
<keyword evidence="2" id="KW-0479">Metal-binding</keyword>
<protein>
    <submittedName>
        <fullName evidence="3">Cytochrome P450</fullName>
    </submittedName>
</protein>
<evidence type="ECO:0000313" key="3">
    <source>
        <dbReference type="EMBL" id="MBB5867447.1"/>
    </source>
</evidence>
<dbReference type="EMBL" id="JACHMN010000001">
    <property type="protein sequence ID" value="MBB5867447.1"/>
    <property type="molecule type" value="Genomic_DNA"/>
</dbReference>
<keyword evidence="2" id="KW-0503">Monooxygenase</keyword>
<gene>
    <name evidence="3" type="ORF">F4553_000826</name>
</gene>
<dbReference type="InterPro" id="IPR001128">
    <property type="entry name" value="Cyt_P450"/>
</dbReference>
<dbReference type="GO" id="GO:0005506">
    <property type="term" value="F:iron ion binding"/>
    <property type="evidence" value="ECO:0007669"/>
    <property type="project" value="InterPro"/>
</dbReference>
<evidence type="ECO:0000256" key="1">
    <source>
        <dbReference type="ARBA" id="ARBA00010617"/>
    </source>
</evidence>
<sequence length="200" mass="21978">MTCDDLLSRMVAAVDETVDDPDERLAVLLGLIRPLLVAGNETTTRLLAEAVALLCDRPAEWRRLRADAAHATRVTQEALRWCSPVQQMPRRVTCATLLGGTALPAGATVLVSFASANRDEAVFDRPDRFDPDRADLHRHIAFGHGIHACLGAGLALLQGRIALQTLAARTRRIEVADHEPRYLPGFLLRGRAQLPVRVQR</sequence>
<accession>A0A841BED0</accession>